<keyword evidence="3" id="KW-1185">Reference proteome</keyword>
<accession>A0A1H1M680</accession>
<dbReference type="STRING" id="1203190.GCA_000312345_00335"/>
<feature type="chain" id="PRO_5009254166" evidence="1">
    <location>
        <begin position="25"/>
        <end position="138"/>
    </location>
</feature>
<dbReference type="Pfam" id="PF11565">
    <property type="entry name" value="PorB"/>
    <property type="match status" value="1"/>
</dbReference>
<dbReference type="eggNOG" id="ENOG5031JGQ">
    <property type="taxonomic scope" value="Bacteria"/>
</dbReference>
<keyword evidence="1" id="KW-0732">Signal</keyword>
<evidence type="ECO:0000313" key="2">
    <source>
        <dbReference type="EMBL" id="SDR81905.1"/>
    </source>
</evidence>
<gene>
    <name evidence="2" type="ORF">SAMN04488539_0438</name>
</gene>
<proteinExistence type="predicted"/>
<name>A0A1H1M680_9CORY</name>
<dbReference type="AlphaFoldDB" id="A0A1H1M680"/>
<evidence type="ECO:0000256" key="1">
    <source>
        <dbReference type="SAM" id="SignalP"/>
    </source>
</evidence>
<reference evidence="2 3" key="1">
    <citation type="submission" date="2016-10" db="EMBL/GenBank/DDBJ databases">
        <authorList>
            <person name="de Groot N.N."/>
        </authorList>
    </citation>
    <scope>NUCLEOTIDE SEQUENCE [LARGE SCALE GENOMIC DNA]</scope>
    <source>
        <strain evidence="2 3">DSM 45434</strain>
    </source>
</reference>
<protein>
    <submittedName>
        <fullName evidence="2">Alpha helical Porin B</fullName>
    </submittedName>
</protein>
<dbReference type="EMBL" id="LT629765">
    <property type="protein sequence ID" value="SDR81905.1"/>
    <property type="molecule type" value="Genomic_DNA"/>
</dbReference>
<dbReference type="Proteomes" id="UP000182237">
    <property type="component" value="Chromosome I"/>
</dbReference>
<dbReference type="InterPro" id="IPR021114">
    <property type="entry name" value="Porin_PorB/PorC"/>
</dbReference>
<evidence type="ECO:0000313" key="3">
    <source>
        <dbReference type="Proteomes" id="UP000182237"/>
    </source>
</evidence>
<sequence length="138" mass="14086">MRRIAPALTAGLIAAAALAAPAQAQTQPNYLELLKIVNGNVATADCGLVGTALRATGFVTDQTTRSGLVTSLNKAIGDDAALRLVASGTISAVGDRALECGVVKPDPETPVDQALKLSSQLSSQAGLPQIRDLVPTLR</sequence>
<dbReference type="OrthoDB" id="4412688at2"/>
<organism evidence="2 3">
    <name type="scientific">Corynebacterium timonense</name>
    <dbReference type="NCBI Taxonomy" id="441500"/>
    <lineage>
        <taxon>Bacteria</taxon>
        <taxon>Bacillati</taxon>
        <taxon>Actinomycetota</taxon>
        <taxon>Actinomycetes</taxon>
        <taxon>Mycobacteriales</taxon>
        <taxon>Corynebacteriaceae</taxon>
        <taxon>Corynebacterium</taxon>
    </lineage>
</organism>
<feature type="signal peptide" evidence="1">
    <location>
        <begin position="1"/>
        <end position="24"/>
    </location>
</feature>
<dbReference type="RefSeq" id="WP_019193202.1">
    <property type="nucleotide sequence ID" value="NZ_LT629765.1"/>
</dbReference>